<accession>A0ABQ0CAZ3</accession>
<reference evidence="1 2" key="1">
    <citation type="submission" date="2024-09" db="EMBL/GenBank/DDBJ databases">
        <title>Draft genome sequence of Candidatus Magnetaquicoccaceae bacterium FCR-1.</title>
        <authorList>
            <person name="Shimoshige H."/>
            <person name="Shimamura S."/>
            <person name="Taoka A."/>
            <person name="Kobayashi H."/>
            <person name="Maekawa T."/>
        </authorList>
    </citation>
    <scope>NUCLEOTIDE SEQUENCE [LARGE SCALE GENOMIC DNA]</scope>
    <source>
        <strain evidence="1 2">FCR-1</strain>
    </source>
</reference>
<organism evidence="1 2">
    <name type="scientific">Candidatus Magnetaquiglobus chichijimensis</name>
    <dbReference type="NCBI Taxonomy" id="3141448"/>
    <lineage>
        <taxon>Bacteria</taxon>
        <taxon>Pseudomonadati</taxon>
        <taxon>Pseudomonadota</taxon>
        <taxon>Magnetococcia</taxon>
        <taxon>Magnetococcales</taxon>
        <taxon>Candidatus Magnetaquicoccaceae</taxon>
        <taxon>Candidatus Magnetaquiglobus</taxon>
    </lineage>
</organism>
<dbReference type="EMBL" id="BAAFGK010000004">
    <property type="protein sequence ID" value="GAB0058046.1"/>
    <property type="molecule type" value="Genomic_DNA"/>
</dbReference>
<protein>
    <submittedName>
        <fullName evidence="1">Uncharacterized protein</fullName>
    </submittedName>
</protein>
<proteinExistence type="predicted"/>
<comment type="caution">
    <text evidence="1">The sequence shown here is derived from an EMBL/GenBank/DDBJ whole genome shotgun (WGS) entry which is preliminary data.</text>
</comment>
<dbReference type="Pfam" id="PF09931">
    <property type="entry name" value="Phage_phiJL001_Gp84_N"/>
    <property type="match status" value="1"/>
</dbReference>
<gene>
    <name evidence="1" type="ORF">SIID45300_02386</name>
</gene>
<evidence type="ECO:0000313" key="1">
    <source>
        <dbReference type="EMBL" id="GAB0058046.1"/>
    </source>
</evidence>
<keyword evidence="2" id="KW-1185">Reference proteome</keyword>
<name>A0ABQ0CAZ3_9PROT</name>
<sequence>MNERRATTALKAAIAQPDVVCGHLFEAHMDDGTVYLTDLGHDLTWNGHAYMSAGQILSYEPIEESLDISTSQTTVTLSGGDSDSIALFLGDDYMLRRWLIRTVVLDKSGQVIADPILIFDGRISRVTLHEDPDSGESTVAIQLVNALILFERTAGRHTNDAEQQFRFPGDRGFEFVAAIATTQAIPWGRSA</sequence>
<dbReference type="RefSeq" id="WP_420905726.1">
    <property type="nucleotide sequence ID" value="NZ_BAAFGK010000004.1"/>
</dbReference>
<dbReference type="Proteomes" id="UP001628193">
    <property type="component" value="Unassembled WGS sequence"/>
</dbReference>
<evidence type="ECO:0000313" key="2">
    <source>
        <dbReference type="Proteomes" id="UP001628193"/>
    </source>
</evidence>